<evidence type="ECO:0000256" key="1">
    <source>
        <dbReference type="SAM" id="MobiDB-lite"/>
    </source>
</evidence>
<dbReference type="Proteomes" id="UP000182658">
    <property type="component" value="Unassembled WGS sequence"/>
</dbReference>
<feature type="region of interest" description="Disordered" evidence="1">
    <location>
        <begin position="53"/>
        <end position="143"/>
    </location>
</feature>
<accession>A0A1J7I6N1</accession>
<evidence type="ECO:0000313" key="3">
    <source>
        <dbReference type="Proteomes" id="UP000182658"/>
    </source>
</evidence>
<reference evidence="2 3" key="1">
    <citation type="submission" date="2016-10" db="EMBL/GenBank/DDBJ databases">
        <title>Draft genome sequence of Coniochaeta ligniaria NRRL30616, a lignocellulolytic fungus for bioabatement of inhibitors in plant biomass hydrolysates.</title>
        <authorList>
            <consortium name="DOE Joint Genome Institute"/>
            <person name="Jimenez D.J."/>
            <person name="Hector R.E."/>
            <person name="Riley R."/>
            <person name="Sun H."/>
            <person name="Grigoriev I.V."/>
            <person name="Van Elsas J.D."/>
            <person name="Nichols N.N."/>
        </authorList>
    </citation>
    <scope>NUCLEOTIDE SEQUENCE [LARGE SCALE GENOMIC DNA]</scope>
    <source>
        <strain evidence="2 3">NRRL 30616</strain>
    </source>
</reference>
<protein>
    <submittedName>
        <fullName evidence="2">Uncharacterized protein</fullName>
    </submittedName>
</protein>
<dbReference type="EMBL" id="KV875107">
    <property type="protein sequence ID" value="OIW23295.1"/>
    <property type="molecule type" value="Genomic_DNA"/>
</dbReference>
<feature type="region of interest" description="Disordered" evidence="1">
    <location>
        <begin position="167"/>
        <end position="187"/>
    </location>
</feature>
<gene>
    <name evidence="2" type="ORF">CONLIGDRAFT_686733</name>
</gene>
<sequence length="187" mass="19953">MEMVEQAYNSLTTMLASMRAFGAKGNTAYTIGERTTEANYADTLNAHVAALVSDEKPSRHHTISRPSKPPHLAATMPGSDKDKSISDSALEAFSPLPPRVIQQLTQKATTQKATTQKQQPASTTPPGTPTPRPSSTQQVDAAFAGLSDLVSDLRAETAQWKKMAADLEASRKVAADETEKGGEKKSA</sequence>
<evidence type="ECO:0000313" key="2">
    <source>
        <dbReference type="EMBL" id="OIW23295.1"/>
    </source>
</evidence>
<dbReference type="InParanoid" id="A0A1J7I6N1"/>
<feature type="compositionally biased region" description="Low complexity" evidence="1">
    <location>
        <begin position="102"/>
        <end position="125"/>
    </location>
</feature>
<dbReference type="AlphaFoldDB" id="A0A1J7I6N1"/>
<proteinExistence type="predicted"/>
<keyword evidence="3" id="KW-1185">Reference proteome</keyword>
<name>A0A1J7I6N1_9PEZI</name>
<organism evidence="2 3">
    <name type="scientific">Coniochaeta ligniaria NRRL 30616</name>
    <dbReference type="NCBI Taxonomy" id="1408157"/>
    <lineage>
        <taxon>Eukaryota</taxon>
        <taxon>Fungi</taxon>
        <taxon>Dikarya</taxon>
        <taxon>Ascomycota</taxon>
        <taxon>Pezizomycotina</taxon>
        <taxon>Sordariomycetes</taxon>
        <taxon>Sordariomycetidae</taxon>
        <taxon>Coniochaetales</taxon>
        <taxon>Coniochaetaceae</taxon>
        <taxon>Coniochaeta</taxon>
    </lineage>
</organism>